<organism evidence="3 4">
    <name type="scientific">Aureibaculum marinum</name>
    <dbReference type="NCBI Taxonomy" id="2487930"/>
    <lineage>
        <taxon>Bacteria</taxon>
        <taxon>Pseudomonadati</taxon>
        <taxon>Bacteroidota</taxon>
        <taxon>Flavobacteriia</taxon>
        <taxon>Flavobacteriales</taxon>
        <taxon>Flavobacteriaceae</taxon>
        <taxon>Aureibaculum</taxon>
    </lineage>
</organism>
<feature type="domain" description="Rhodanese" evidence="2">
    <location>
        <begin position="45"/>
        <end position="134"/>
    </location>
</feature>
<evidence type="ECO:0000259" key="2">
    <source>
        <dbReference type="PROSITE" id="PS50206"/>
    </source>
</evidence>
<evidence type="ECO:0000256" key="1">
    <source>
        <dbReference type="SAM" id="SignalP"/>
    </source>
</evidence>
<dbReference type="OrthoDB" id="9808735at2"/>
<name>A0A3N4NW38_9FLAO</name>
<gene>
    <name evidence="3" type="ORF">EGM88_08605</name>
</gene>
<evidence type="ECO:0000313" key="3">
    <source>
        <dbReference type="EMBL" id="RPD96420.1"/>
    </source>
</evidence>
<feature type="signal peptide" evidence="1">
    <location>
        <begin position="1"/>
        <end position="22"/>
    </location>
</feature>
<dbReference type="InterPro" id="IPR036873">
    <property type="entry name" value="Rhodanese-like_dom_sf"/>
</dbReference>
<keyword evidence="1" id="KW-0732">Signal</keyword>
<keyword evidence="4" id="KW-1185">Reference proteome</keyword>
<dbReference type="AlphaFoldDB" id="A0A3N4NW38"/>
<accession>A0A3N4NW38</accession>
<sequence>MKNLPISLFIVIALLFSCKNNSQNTDKNATIEVVNATDFKAKIDNAKEVQLVDVRTPKEYNTSHLKNAKNINIFDADFLTKMNTLDKSKPVYVYCKSGKRSSNAAKKLKEAGFTKIYDLNGGILAWTKENLETN</sequence>
<dbReference type="Pfam" id="PF00581">
    <property type="entry name" value="Rhodanese"/>
    <property type="match status" value="1"/>
</dbReference>
<evidence type="ECO:0000313" key="4">
    <source>
        <dbReference type="Proteomes" id="UP000270856"/>
    </source>
</evidence>
<dbReference type="InterPro" id="IPR050229">
    <property type="entry name" value="GlpE_sulfurtransferase"/>
</dbReference>
<dbReference type="Gene3D" id="3.40.250.10">
    <property type="entry name" value="Rhodanese-like domain"/>
    <property type="match status" value="1"/>
</dbReference>
<dbReference type="CDD" id="cd00158">
    <property type="entry name" value="RHOD"/>
    <property type="match status" value="1"/>
</dbReference>
<dbReference type="Proteomes" id="UP000270856">
    <property type="component" value="Unassembled WGS sequence"/>
</dbReference>
<dbReference type="EMBL" id="RPFJ01000011">
    <property type="protein sequence ID" value="RPD96420.1"/>
    <property type="molecule type" value="Genomic_DNA"/>
</dbReference>
<feature type="chain" id="PRO_5017950884" evidence="1">
    <location>
        <begin position="23"/>
        <end position="134"/>
    </location>
</feature>
<dbReference type="PROSITE" id="PS50206">
    <property type="entry name" value="RHODANESE_3"/>
    <property type="match status" value="1"/>
</dbReference>
<dbReference type="SMART" id="SM00450">
    <property type="entry name" value="RHOD"/>
    <property type="match status" value="1"/>
</dbReference>
<dbReference type="PANTHER" id="PTHR43031">
    <property type="entry name" value="FAD-DEPENDENT OXIDOREDUCTASE"/>
    <property type="match status" value="1"/>
</dbReference>
<dbReference type="PROSITE" id="PS51257">
    <property type="entry name" value="PROKAR_LIPOPROTEIN"/>
    <property type="match status" value="1"/>
</dbReference>
<dbReference type="SUPFAM" id="SSF52821">
    <property type="entry name" value="Rhodanese/Cell cycle control phosphatase"/>
    <property type="match status" value="1"/>
</dbReference>
<dbReference type="PANTHER" id="PTHR43031:SF18">
    <property type="entry name" value="RHODANESE-RELATED SULFURTRANSFERASES"/>
    <property type="match status" value="1"/>
</dbReference>
<dbReference type="RefSeq" id="WP_123897569.1">
    <property type="nucleotide sequence ID" value="NZ_RPFJ01000011.1"/>
</dbReference>
<comment type="caution">
    <text evidence="3">The sequence shown here is derived from an EMBL/GenBank/DDBJ whole genome shotgun (WGS) entry which is preliminary data.</text>
</comment>
<proteinExistence type="predicted"/>
<dbReference type="InterPro" id="IPR001763">
    <property type="entry name" value="Rhodanese-like_dom"/>
</dbReference>
<reference evidence="3 4" key="1">
    <citation type="submission" date="2018-11" db="EMBL/GenBank/DDBJ databases">
        <title>Aureibaculum marinum gen. nov., sp. nov., a member of the family Flavobacteriaceae isolated from the Bohai Sea.</title>
        <authorList>
            <person name="Ji X."/>
        </authorList>
    </citation>
    <scope>NUCLEOTIDE SEQUENCE [LARGE SCALE GENOMIC DNA]</scope>
    <source>
        <strain evidence="3 4">BH-SD17</strain>
    </source>
</reference>
<protein>
    <submittedName>
        <fullName evidence="3">Rhodanese-like domain-containing protein</fullName>
    </submittedName>
</protein>